<feature type="chain" id="PRO_5002526332" evidence="1">
    <location>
        <begin position="17"/>
        <end position="294"/>
    </location>
</feature>
<evidence type="ECO:0000256" key="1">
    <source>
        <dbReference type="SAM" id="SignalP"/>
    </source>
</evidence>
<feature type="signal peptide" evidence="1">
    <location>
        <begin position="1"/>
        <end position="16"/>
    </location>
</feature>
<dbReference type="AlphaFoldDB" id="A0A0F8A0B4"/>
<name>A0A0F8A0B4_9HYPO</name>
<evidence type="ECO:0000313" key="3">
    <source>
        <dbReference type="Proteomes" id="UP000054481"/>
    </source>
</evidence>
<keyword evidence="1" id="KW-0732">Signal</keyword>
<gene>
    <name evidence="2" type="ORF">HIM_05391</name>
</gene>
<proteinExistence type="predicted"/>
<evidence type="ECO:0000313" key="2">
    <source>
        <dbReference type="EMBL" id="KJZ75197.1"/>
    </source>
</evidence>
<keyword evidence="3" id="KW-1185">Reference proteome</keyword>
<dbReference type="EMBL" id="KQ030519">
    <property type="protein sequence ID" value="KJZ75197.1"/>
    <property type="molecule type" value="Genomic_DNA"/>
</dbReference>
<accession>A0A0F8A0B4</accession>
<sequence>MKAATILAALAGLATALPQEFPKHTSSDAENKAIVDEAKSLCAGGKPVQECPKADEAFLNQCPSSPPEAATKLATECKNMDTFKEDQNGFWSKVVGAKLMRHGDSPIHNIRNIACCKPAMDKALEEHKKNWKDLLGVMDLMKTNITDVKNLVSFELGPDPIAKVEEIARRVEYTIGKAQSLIKSVRLTALAARHNFFDKWEPYQKKAEEARASMTEVEKVLGATKVLVTAVKRYAGVAEGWKNEDLRKMYKQGIAALEDVAMEAEDVPLGLGNMFKKFDGAKEALLDKLVALSQ</sequence>
<protein>
    <submittedName>
        <fullName evidence="2">Uncharacterized protein</fullName>
    </submittedName>
</protein>
<reference evidence="2 3" key="1">
    <citation type="journal article" date="2014" name="Genome Biol. Evol.">
        <title>Comparative genomics and transcriptomics analyses reveal divergent lifestyle features of nematode endoparasitic fungus Hirsutella minnesotensis.</title>
        <authorList>
            <person name="Lai Y."/>
            <person name="Liu K."/>
            <person name="Zhang X."/>
            <person name="Zhang X."/>
            <person name="Li K."/>
            <person name="Wang N."/>
            <person name="Shu C."/>
            <person name="Wu Y."/>
            <person name="Wang C."/>
            <person name="Bushley K.E."/>
            <person name="Xiang M."/>
            <person name="Liu X."/>
        </authorList>
    </citation>
    <scope>NUCLEOTIDE SEQUENCE [LARGE SCALE GENOMIC DNA]</scope>
    <source>
        <strain evidence="2 3">3608</strain>
    </source>
</reference>
<organism evidence="2 3">
    <name type="scientific">Hirsutella minnesotensis 3608</name>
    <dbReference type="NCBI Taxonomy" id="1043627"/>
    <lineage>
        <taxon>Eukaryota</taxon>
        <taxon>Fungi</taxon>
        <taxon>Dikarya</taxon>
        <taxon>Ascomycota</taxon>
        <taxon>Pezizomycotina</taxon>
        <taxon>Sordariomycetes</taxon>
        <taxon>Hypocreomycetidae</taxon>
        <taxon>Hypocreales</taxon>
        <taxon>Ophiocordycipitaceae</taxon>
        <taxon>Hirsutella</taxon>
    </lineage>
</organism>
<dbReference type="Proteomes" id="UP000054481">
    <property type="component" value="Unassembled WGS sequence"/>
</dbReference>